<dbReference type="Gene3D" id="3.90.850.10">
    <property type="entry name" value="Fumarylacetoacetase-like, C-terminal domain"/>
    <property type="match status" value="1"/>
</dbReference>
<dbReference type="PANTHER" id="PTHR11820:SF90">
    <property type="entry name" value="FLUTATHIONE S-TRANSFERASE"/>
    <property type="match status" value="1"/>
</dbReference>
<feature type="domain" description="Fumarylacetoacetase-like C-terminal" evidence="2">
    <location>
        <begin position="28"/>
        <end position="225"/>
    </location>
</feature>
<dbReference type="Pfam" id="PF01557">
    <property type="entry name" value="FAA_hydrolase"/>
    <property type="match status" value="1"/>
</dbReference>
<dbReference type="SUPFAM" id="SSF56529">
    <property type="entry name" value="FAH"/>
    <property type="match status" value="1"/>
</dbReference>
<proteinExistence type="predicted"/>
<dbReference type="InterPro" id="IPR036663">
    <property type="entry name" value="Fumarylacetoacetase_C_sf"/>
</dbReference>
<dbReference type="AlphaFoldDB" id="A0A1G7F544"/>
<evidence type="ECO:0000313" key="4">
    <source>
        <dbReference type="Proteomes" id="UP000199344"/>
    </source>
</evidence>
<reference evidence="3 4" key="1">
    <citation type="submission" date="2016-10" db="EMBL/GenBank/DDBJ databases">
        <authorList>
            <person name="de Groot N.N."/>
        </authorList>
    </citation>
    <scope>NUCLEOTIDE SEQUENCE [LARGE SCALE GENOMIC DNA]</scope>
    <source>
        <strain evidence="3 4">DSM 22220</strain>
    </source>
</reference>
<dbReference type="GO" id="GO:0018773">
    <property type="term" value="F:acetylpyruvate hydrolase activity"/>
    <property type="evidence" value="ECO:0007669"/>
    <property type="project" value="TreeGrafter"/>
</dbReference>
<dbReference type="OrthoDB" id="5197601at2"/>
<name>A0A1G7F544_9RHOB</name>
<keyword evidence="3" id="KW-0670">Pyruvate</keyword>
<dbReference type="PANTHER" id="PTHR11820">
    <property type="entry name" value="ACYLPYRUVASE"/>
    <property type="match status" value="1"/>
</dbReference>
<evidence type="ECO:0000256" key="1">
    <source>
        <dbReference type="ARBA" id="ARBA00022723"/>
    </source>
</evidence>
<dbReference type="STRING" id="591205.SAMN05421538_11011"/>
<dbReference type="Proteomes" id="UP000199344">
    <property type="component" value="Unassembled WGS sequence"/>
</dbReference>
<keyword evidence="1" id="KW-0479">Metal-binding</keyword>
<dbReference type="InterPro" id="IPR011234">
    <property type="entry name" value="Fumarylacetoacetase-like_C"/>
</dbReference>
<dbReference type="EMBL" id="FNAH01000010">
    <property type="protein sequence ID" value="SDE70987.1"/>
    <property type="molecule type" value="Genomic_DNA"/>
</dbReference>
<dbReference type="RefSeq" id="WP_090524801.1">
    <property type="nucleotide sequence ID" value="NZ_FNAH01000010.1"/>
</dbReference>
<evidence type="ECO:0000259" key="2">
    <source>
        <dbReference type="Pfam" id="PF01557"/>
    </source>
</evidence>
<protein>
    <submittedName>
        <fullName evidence="3">Fumarylpyruvate hydrolase</fullName>
    </submittedName>
</protein>
<keyword evidence="4" id="KW-1185">Reference proteome</keyword>
<sequence length="232" mass="25412">MTDNLFPSPPWPAIPVQNEPRRYPLHRIFCVGRNYAAHAAEMGHQVDREQPIFFTKSALAYLPTGMESNYPPGTEDYHYEVELCAVLGAPLFKASPEEAGAAIYGYAVGLDMTRRDLQARAKQGRNPWDVGKDVEESAIIGPITQAAEMGPLRDQRIRLRLDGELRQDAPLSDMVWTVPELLSRLSQLYHLAPGDLLMTGTPAGVGPVAPGNHLVGDVEGLAPVSVTFIDPD</sequence>
<organism evidence="3 4">
    <name type="scientific">Paracoccus isoporae</name>
    <dbReference type="NCBI Taxonomy" id="591205"/>
    <lineage>
        <taxon>Bacteria</taxon>
        <taxon>Pseudomonadati</taxon>
        <taxon>Pseudomonadota</taxon>
        <taxon>Alphaproteobacteria</taxon>
        <taxon>Rhodobacterales</taxon>
        <taxon>Paracoccaceae</taxon>
        <taxon>Paracoccus</taxon>
    </lineage>
</organism>
<keyword evidence="3" id="KW-0378">Hydrolase</keyword>
<accession>A0A1G7F544</accession>
<evidence type="ECO:0000313" key="3">
    <source>
        <dbReference type="EMBL" id="SDE70987.1"/>
    </source>
</evidence>
<gene>
    <name evidence="3" type="ORF">SAMN05421538_11011</name>
</gene>
<dbReference type="GO" id="GO:0046872">
    <property type="term" value="F:metal ion binding"/>
    <property type="evidence" value="ECO:0007669"/>
    <property type="project" value="UniProtKB-KW"/>
</dbReference>